<dbReference type="CDD" id="cd08311">
    <property type="entry name" value="Death_p75NR"/>
    <property type="match status" value="1"/>
</dbReference>
<dbReference type="Gene3D" id="2.60.120.920">
    <property type="match status" value="1"/>
</dbReference>
<gene>
    <name evidence="16" type="ORF">DPMN_084573</name>
</gene>
<feature type="domain" description="Roc" evidence="15">
    <location>
        <begin position="180"/>
        <end position="528"/>
    </location>
</feature>
<dbReference type="PROSITE" id="PS51424">
    <property type="entry name" value="ROC"/>
    <property type="match status" value="1"/>
</dbReference>
<reference evidence="16" key="2">
    <citation type="submission" date="2020-11" db="EMBL/GenBank/DDBJ databases">
        <authorList>
            <person name="McCartney M.A."/>
            <person name="Auch B."/>
            <person name="Kono T."/>
            <person name="Mallez S."/>
            <person name="Becker A."/>
            <person name="Gohl D.M."/>
            <person name="Silverstein K.A.T."/>
            <person name="Koren S."/>
            <person name="Bechman K.B."/>
            <person name="Herman A."/>
            <person name="Abrahante J.E."/>
            <person name="Garbe J."/>
        </authorList>
    </citation>
    <scope>NUCLEOTIDE SEQUENCE</scope>
    <source>
        <strain evidence="16">Duluth1</strain>
        <tissue evidence="16">Whole animal</tissue>
    </source>
</reference>
<comment type="catalytic activity">
    <reaction evidence="10">
        <text>L-threonyl-[protein] + ATP = O-phospho-L-threonyl-[protein] + ADP + H(+)</text>
        <dbReference type="Rhea" id="RHEA:46608"/>
        <dbReference type="Rhea" id="RHEA-COMP:11060"/>
        <dbReference type="Rhea" id="RHEA-COMP:11605"/>
        <dbReference type="ChEBI" id="CHEBI:15378"/>
        <dbReference type="ChEBI" id="CHEBI:30013"/>
        <dbReference type="ChEBI" id="CHEBI:30616"/>
        <dbReference type="ChEBI" id="CHEBI:61977"/>
        <dbReference type="ChEBI" id="CHEBI:456216"/>
        <dbReference type="EC" id="2.7.11.1"/>
    </reaction>
</comment>
<dbReference type="Pfam" id="PF08477">
    <property type="entry name" value="Roc"/>
    <property type="match status" value="1"/>
</dbReference>
<keyword evidence="17" id="KW-1185">Reference proteome</keyword>
<dbReference type="GO" id="GO:0008270">
    <property type="term" value="F:zinc ion binding"/>
    <property type="evidence" value="ECO:0007669"/>
    <property type="project" value="UniProtKB-KW"/>
</dbReference>
<proteinExistence type="predicted"/>
<evidence type="ECO:0000256" key="6">
    <source>
        <dbReference type="ARBA" id="ARBA00022771"/>
    </source>
</evidence>
<dbReference type="PROSITE" id="PS51065">
    <property type="entry name" value="NHR"/>
    <property type="match status" value="1"/>
</dbReference>
<dbReference type="SUPFAM" id="SSF52540">
    <property type="entry name" value="P-loop containing nucleoside triphosphate hydrolases"/>
    <property type="match status" value="1"/>
</dbReference>
<comment type="caution">
    <text evidence="16">The sequence shown here is derived from an EMBL/GenBank/DDBJ whole genome shotgun (WGS) entry which is preliminary data.</text>
</comment>
<feature type="domain" description="Death" evidence="13">
    <location>
        <begin position="946"/>
        <end position="1014"/>
    </location>
</feature>
<evidence type="ECO:0000256" key="11">
    <source>
        <dbReference type="ARBA" id="ARBA00048679"/>
    </source>
</evidence>
<dbReference type="GO" id="GO:0005524">
    <property type="term" value="F:ATP binding"/>
    <property type="evidence" value="ECO:0007669"/>
    <property type="project" value="UniProtKB-KW"/>
</dbReference>
<evidence type="ECO:0000256" key="4">
    <source>
        <dbReference type="ARBA" id="ARBA00022737"/>
    </source>
</evidence>
<evidence type="ECO:0000256" key="5">
    <source>
        <dbReference type="ARBA" id="ARBA00022741"/>
    </source>
</evidence>
<name>A0A9D4BL07_DREPO</name>
<reference evidence="16" key="1">
    <citation type="journal article" date="2019" name="bioRxiv">
        <title>The Genome of the Zebra Mussel, Dreissena polymorpha: A Resource for Invasive Species Research.</title>
        <authorList>
            <person name="McCartney M.A."/>
            <person name="Auch B."/>
            <person name="Kono T."/>
            <person name="Mallez S."/>
            <person name="Zhang Y."/>
            <person name="Obille A."/>
            <person name="Becker A."/>
            <person name="Abrahante J.E."/>
            <person name="Garbe J."/>
            <person name="Badalamenti J.P."/>
            <person name="Herman A."/>
            <person name="Mangelson H."/>
            <person name="Liachko I."/>
            <person name="Sullivan S."/>
            <person name="Sone E.D."/>
            <person name="Koren S."/>
            <person name="Silverstein K.A.T."/>
            <person name="Beckman K.B."/>
            <person name="Gohl D.M."/>
        </authorList>
    </citation>
    <scope>NUCLEOTIDE SEQUENCE</scope>
    <source>
        <strain evidence="16">Duluth1</strain>
        <tissue evidence="16">Whole animal</tissue>
    </source>
</reference>
<dbReference type="EC" id="2.7.11.1" evidence="1"/>
<feature type="region of interest" description="Disordered" evidence="12">
    <location>
        <begin position="284"/>
        <end position="325"/>
    </location>
</feature>
<dbReference type="InterPro" id="IPR011029">
    <property type="entry name" value="DEATH-like_dom_sf"/>
</dbReference>
<evidence type="ECO:0000259" key="14">
    <source>
        <dbReference type="PROSITE" id="PS51065"/>
    </source>
</evidence>
<feature type="domain" description="NHR" evidence="14">
    <location>
        <begin position="1"/>
        <end position="155"/>
    </location>
</feature>
<protein>
    <recommendedName>
        <fullName evidence="1">non-specific serine/threonine protein kinase</fullName>
        <ecNumber evidence="1">2.7.11.1</ecNumber>
    </recommendedName>
</protein>
<dbReference type="OrthoDB" id="6078042at2759"/>
<dbReference type="SMART" id="SM00588">
    <property type="entry name" value="NEUZ"/>
    <property type="match status" value="1"/>
</dbReference>
<accession>A0A9D4BL07</accession>
<keyword evidence="6" id="KW-0863">Zinc-finger</keyword>
<dbReference type="PANTHER" id="PTHR47508:SF4">
    <property type="match status" value="1"/>
</dbReference>
<dbReference type="SUPFAM" id="SSF47986">
    <property type="entry name" value="DEATH domain"/>
    <property type="match status" value="1"/>
</dbReference>
<sequence length="1256" mass="141358">MKFHSVHGSAVTVTENRTVAVRSDLEFCNGIVFSDHAIKAGHKFCIKLSCTQAWSGALRVGFTLNDPGRFTPADLPKYSVPYFLKKDYFWIRPISENFTGEGYKLMFYIGIDGSVQLFVNNEHKGALLVGLPADRAFWVMFDIYGNTKGIKIVKPDDAPKEITARGQEAVKAYESACTSGMKPVCRTRLMLVGKDGSGKTSLKNALLGQRPEVEVSRTTGIDFSTSCMFTVGAREPWSVIAGNYASPAMDIKEASVSCDVEALEEEYHQAIAANIVQELYQQKRKMSATQKTPKPPSRESQKLSNSSGAKKLSKPPSASSLSNPKFSEIPQETFKEVPERVVQLVQKLLDAPPQEQQKSQDSVTLATKVPDTAKMVLDIWDFAAKEEYYTIQQMFLSPRALYVFVFKLNQDLEENVSDKKYAYSESLSTLEYLDFWLKSILAHTSSVSSSSTFSPPVFIVGTHRDCLGEDDESIKKAVEEKLGQVQDFLVGKPYIQHLVTPFYAVNNLTDDSLIAEFRIKLEEASCREPYIGEQIPIRWIRFEQEVSILKNNGANYATYDQMSEITGHLGIVESTEVSTMLKFYHDLGVLIYYGSGKSAVDNLLRNTVILNPKWLLEMISHVLSVQWKPQDKWNLIRDKWTRLQEFGILEEPLLDTLWHEAREQKPLLLGLLEKFDLACQRLPSVAESQGLIHGHNRSFYVPARLTKCSESNSLYCMGENDITFYVNFHGFLPGGLFQRIITRTTKWSQDIGGQNPYFMYKNIARFFLDVEHDFLLEMASSKLHRIKVVILRVSESESDSERRQLSNAMSPPSPHACAKVRNFLESCLSDIREMWMRRISYSVVARCPCECVCETHKKEGCLDESCLHFLNLDECLANKIVMCDHRRVKTSGIRKFFPEPLTLGFYGPVLPSMSLRDLCGNIEKNCPNLPSWVKSAAKLLNNGESGRDWNSLARELGYKQNQINLFNDDLNPGLALLADWIVAGGNTGLAVDALTVYLEKLDREDVVEIIQKAKDQEQGPAKVFLSYQWDSQDEVKGLRSQLEKSGFTCWMDIGQIGGGDHLYAKIDEAIRNCKAVICCVTPKFTTSQLCMKELSLADLLRKPIIPVMIEHTIWPPPGGMALILSQLVYINMKGVGGHGGTGIHADRQDKYREIIQRLSLHTTPDTCHLEPETDTESKKSHLIEHEMLSNFTEYTDRNSMGGSLISMPLSDMHRLPVPNFQAQQPIVLRQVDSGAAPNARTVEQVNVSQCKICSIL</sequence>
<dbReference type="FunFam" id="2.60.120.920:FF:000005">
    <property type="entry name" value="Putative E3 ubiquitin-protein ligase NEURL1B"/>
    <property type="match status" value="1"/>
</dbReference>
<dbReference type="Proteomes" id="UP000828390">
    <property type="component" value="Unassembled WGS sequence"/>
</dbReference>
<dbReference type="Gene3D" id="1.10.10.10">
    <property type="entry name" value="Winged helix-like DNA-binding domain superfamily/Winged helix DNA-binding domain"/>
    <property type="match status" value="1"/>
</dbReference>
<dbReference type="InterPro" id="IPR000157">
    <property type="entry name" value="TIR_dom"/>
</dbReference>
<evidence type="ECO:0000256" key="8">
    <source>
        <dbReference type="ARBA" id="ARBA00022833"/>
    </source>
</evidence>
<keyword evidence="8" id="KW-0862">Zinc</keyword>
<dbReference type="InterPro" id="IPR000488">
    <property type="entry name" value="Death_dom"/>
</dbReference>
<evidence type="ECO:0000259" key="13">
    <source>
        <dbReference type="PROSITE" id="PS50017"/>
    </source>
</evidence>
<feature type="compositionally biased region" description="Low complexity" evidence="12">
    <location>
        <begin position="306"/>
        <end position="322"/>
    </location>
</feature>
<keyword evidence="2" id="KW-0808">Transferase</keyword>
<comment type="catalytic activity">
    <reaction evidence="11">
        <text>L-seryl-[protein] + ATP = O-phospho-L-seryl-[protein] + ADP + H(+)</text>
        <dbReference type="Rhea" id="RHEA:17989"/>
        <dbReference type="Rhea" id="RHEA-COMP:9863"/>
        <dbReference type="Rhea" id="RHEA-COMP:11604"/>
        <dbReference type="ChEBI" id="CHEBI:15378"/>
        <dbReference type="ChEBI" id="CHEBI:29999"/>
        <dbReference type="ChEBI" id="CHEBI:30616"/>
        <dbReference type="ChEBI" id="CHEBI:83421"/>
        <dbReference type="ChEBI" id="CHEBI:456216"/>
        <dbReference type="EC" id="2.7.11.1"/>
    </reaction>
</comment>
<dbReference type="Pfam" id="PF13676">
    <property type="entry name" value="TIR_2"/>
    <property type="match status" value="1"/>
</dbReference>
<evidence type="ECO:0000256" key="7">
    <source>
        <dbReference type="ARBA" id="ARBA00022777"/>
    </source>
</evidence>
<evidence type="ECO:0000313" key="17">
    <source>
        <dbReference type="Proteomes" id="UP000828390"/>
    </source>
</evidence>
<dbReference type="InterPro" id="IPR020859">
    <property type="entry name" value="ROC"/>
</dbReference>
<evidence type="ECO:0000256" key="3">
    <source>
        <dbReference type="ARBA" id="ARBA00022723"/>
    </source>
</evidence>
<evidence type="ECO:0000256" key="1">
    <source>
        <dbReference type="ARBA" id="ARBA00012513"/>
    </source>
</evidence>
<dbReference type="PROSITE" id="PS50017">
    <property type="entry name" value="DEATH_DOMAIN"/>
    <property type="match status" value="1"/>
</dbReference>
<dbReference type="AlphaFoldDB" id="A0A9D4BL07"/>
<dbReference type="Gene3D" id="3.40.50.10140">
    <property type="entry name" value="Toll/interleukin-1 receptor homology (TIR) domain"/>
    <property type="match status" value="1"/>
</dbReference>
<evidence type="ECO:0000313" key="16">
    <source>
        <dbReference type="EMBL" id="KAH3697088.1"/>
    </source>
</evidence>
<evidence type="ECO:0000256" key="12">
    <source>
        <dbReference type="SAM" id="MobiDB-lite"/>
    </source>
</evidence>
<dbReference type="Pfam" id="PF00531">
    <property type="entry name" value="Death"/>
    <property type="match status" value="1"/>
</dbReference>
<dbReference type="InterPro" id="IPR043136">
    <property type="entry name" value="B30.2/SPRY_sf"/>
</dbReference>
<keyword evidence="4" id="KW-0677">Repeat</keyword>
<evidence type="ECO:0000256" key="2">
    <source>
        <dbReference type="ARBA" id="ARBA00022679"/>
    </source>
</evidence>
<dbReference type="PANTHER" id="PTHR47508">
    <property type="entry name" value="SAM DOMAIN-CONTAINING PROTEIN-RELATED"/>
    <property type="match status" value="1"/>
</dbReference>
<dbReference type="InterPro" id="IPR036388">
    <property type="entry name" value="WH-like_DNA-bd_sf"/>
</dbReference>
<dbReference type="Pfam" id="PF16095">
    <property type="entry name" value="COR-A"/>
    <property type="match status" value="1"/>
</dbReference>
<evidence type="ECO:0000256" key="10">
    <source>
        <dbReference type="ARBA" id="ARBA00047899"/>
    </source>
</evidence>
<dbReference type="Gene3D" id="3.40.50.300">
    <property type="entry name" value="P-loop containing nucleotide triphosphate hydrolases"/>
    <property type="match status" value="1"/>
</dbReference>
<keyword evidence="5" id="KW-0547">Nucleotide-binding</keyword>
<dbReference type="Pfam" id="PF07177">
    <property type="entry name" value="Neuralized"/>
    <property type="match status" value="1"/>
</dbReference>
<evidence type="ECO:0000259" key="15">
    <source>
        <dbReference type="PROSITE" id="PS51424"/>
    </source>
</evidence>
<dbReference type="InterPro" id="IPR035897">
    <property type="entry name" value="Toll_tir_struct_dom_sf"/>
</dbReference>
<dbReference type="SMART" id="SM00005">
    <property type="entry name" value="DEATH"/>
    <property type="match status" value="1"/>
</dbReference>
<keyword evidence="9" id="KW-0067">ATP-binding</keyword>
<dbReference type="InterPro" id="IPR006573">
    <property type="entry name" value="NHR_dom"/>
</dbReference>
<dbReference type="Gene3D" id="1.10.533.10">
    <property type="entry name" value="Death Domain, Fas"/>
    <property type="match status" value="1"/>
</dbReference>
<keyword evidence="3" id="KW-0479">Metal-binding</keyword>
<dbReference type="InterPro" id="IPR027417">
    <property type="entry name" value="P-loop_NTPase"/>
</dbReference>
<dbReference type="InterPro" id="IPR032171">
    <property type="entry name" value="COR-A"/>
</dbReference>
<dbReference type="EMBL" id="JAIWYP010000016">
    <property type="protein sequence ID" value="KAH3697088.1"/>
    <property type="molecule type" value="Genomic_DNA"/>
</dbReference>
<evidence type="ECO:0000256" key="9">
    <source>
        <dbReference type="ARBA" id="ARBA00022840"/>
    </source>
</evidence>
<keyword evidence="7" id="KW-0418">Kinase</keyword>
<organism evidence="16 17">
    <name type="scientific">Dreissena polymorpha</name>
    <name type="common">Zebra mussel</name>
    <name type="synonym">Mytilus polymorpha</name>
    <dbReference type="NCBI Taxonomy" id="45954"/>
    <lineage>
        <taxon>Eukaryota</taxon>
        <taxon>Metazoa</taxon>
        <taxon>Spiralia</taxon>
        <taxon>Lophotrochozoa</taxon>
        <taxon>Mollusca</taxon>
        <taxon>Bivalvia</taxon>
        <taxon>Autobranchia</taxon>
        <taxon>Heteroconchia</taxon>
        <taxon>Euheterodonta</taxon>
        <taxon>Imparidentia</taxon>
        <taxon>Neoheterodontei</taxon>
        <taxon>Myida</taxon>
        <taxon>Dreissenoidea</taxon>
        <taxon>Dreissenidae</taxon>
        <taxon>Dreissena</taxon>
    </lineage>
</organism>
<dbReference type="SUPFAM" id="SSF52200">
    <property type="entry name" value="Toll/Interleukin receptor TIR domain"/>
    <property type="match status" value="1"/>
</dbReference>
<dbReference type="GO" id="GO:0007165">
    <property type="term" value="P:signal transduction"/>
    <property type="evidence" value="ECO:0007669"/>
    <property type="project" value="InterPro"/>
</dbReference>
<dbReference type="GO" id="GO:0016301">
    <property type="term" value="F:kinase activity"/>
    <property type="evidence" value="ECO:0007669"/>
    <property type="project" value="UniProtKB-KW"/>
</dbReference>